<protein>
    <submittedName>
        <fullName evidence="5">Arylsulfatase</fullName>
    </submittedName>
</protein>
<dbReference type="SUPFAM" id="SSF53649">
    <property type="entry name" value="Alkaline phosphatase-like"/>
    <property type="match status" value="1"/>
</dbReference>
<organism evidence="5 6">
    <name type="scientific">Pontiella desulfatans</name>
    <dbReference type="NCBI Taxonomy" id="2750659"/>
    <lineage>
        <taxon>Bacteria</taxon>
        <taxon>Pseudomonadati</taxon>
        <taxon>Kiritimatiellota</taxon>
        <taxon>Kiritimatiellia</taxon>
        <taxon>Kiritimatiellales</taxon>
        <taxon>Pontiellaceae</taxon>
        <taxon>Pontiella</taxon>
    </lineage>
</organism>
<dbReference type="PANTHER" id="PTHR45953">
    <property type="entry name" value="IDURONATE 2-SULFATASE"/>
    <property type="match status" value="1"/>
</dbReference>
<dbReference type="GO" id="GO:0046872">
    <property type="term" value="F:metal ion binding"/>
    <property type="evidence" value="ECO:0007669"/>
    <property type="project" value="UniProtKB-KW"/>
</dbReference>
<dbReference type="Proteomes" id="UP000366872">
    <property type="component" value="Unassembled WGS sequence"/>
</dbReference>
<keyword evidence="3" id="KW-0732">Signal</keyword>
<evidence type="ECO:0000313" key="6">
    <source>
        <dbReference type="Proteomes" id="UP000366872"/>
    </source>
</evidence>
<feature type="domain" description="Sulfatase N-terminal" evidence="4">
    <location>
        <begin position="283"/>
        <end position="679"/>
    </location>
</feature>
<feature type="signal peptide" evidence="3">
    <location>
        <begin position="1"/>
        <end position="18"/>
    </location>
</feature>
<evidence type="ECO:0000256" key="2">
    <source>
        <dbReference type="ARBA" id="ARBA00022801"/>
    </source>
</evidence>
<dbReference type="GO" id="GO:0005737">
    <property type="term" value="C:cytoplasm"/>
    <property type="evidence" value="ECO:0007669"/>
    <property type="project" value="TreeGrafter"/>
</dbReference>
<dbReference type="Pfam" id="PF00884">
    <property type="entry name" value="Sulfatase"/>
    <property type="match status" value="1"/>
</dbReference>
<proteinExistence type="predicted"/>
<evidence type="ECO:0000313" key="5">
    <source>
        <dbReference type="EMBL" id="VGO13332.1"/>
    </source>
</evidence>
<dbReference type="GO" id="GO:0008484">
    <property type="term" value="F:sulfuric ester hydrolase activity"/>
    <property type="evidence" value="ECO:0007669"/>
    <property type="project" value="TreeGrafter"/>
</dbReference>
<dbReference type="EMBL" id="CAAHFG010000001">
    <property type="protein sequence ID" value="VGO13332.1"/>
    <property type="molecule type" value="Genomic_DNA"/>
</dbReference>
<accession>A0A6C2U085</accession>
<dbReference type="PANTHER" id="PTHR45953:SF1">
    <property type="entry name" value="IDURONATE 2-SULFATASE"/>
    <property type="match status" value="1"/>
</dbReference>
<dbReference type="AlphaFoldDB" id="A0A6C2U085"/>
<feature type="chain" id="PRO_5028865684" evidence="3">
    <location>
        <begin position="19"/>
        <end position="922"/>
    </location>
</feature>
<evidence type="ECO:0000256" key="3">
    <source>
        <dbReference type="SAM" id="SignalP"/>
    </source>
</evidence>
<evidence type="ECO:0000259" key="4">
    <source>
        <dbReference type="Pfam" id="PF00884"/>
    </source>
</evidence>
<evidence type="ECO:0000256" key="1">
    <source>
        <dbReference type="ARBA" id="ARBA00022723"/>
    </source>
</evidence>
<keyword evidence="1" id="KW-0479">Metal-binding</keyword>
<name>A0A6C2U085_PONDE</name>
<keyword evidence="2" id="KW-0378">Hydrolase</keyword>
<keyword evidence="6" id="KW-1185">Reference proteome</keyword>
<dbReference type="InterPro" id="IPR000917">
    <property type="entry name" value="Sulfatase_N"/>
</dbReference>
<gene>
    <name evidence="5" type="ORF">PDESU_01888</name>
</gene>
<dbReference type="RefSeq" id="WP_136078909.1">
    <property type="nucleotide sequence ID" value="NZ_CAAHFG010000001.1"/>
</dbReference>
<dbReference type="InterPro" id="IPR017850">
    <property type="entry name" value="Alkaline_phosphatase_core_sf"/>
</dbReference>
<reference evidence="5 6" key="1">
    <citation type="submission" date="2019-04" db="EMBL/GenBank/DDBJ databases">
        <authorList>
            <person name="Van Vliet M D."/>
        </authorList>
    </citation>
    <scope>NUCLEOTIDE SEQUENCE [LARGE SCALE GENOMIC DNA]</scope>
    <source>
        <strain evidence="5 6">F1</strain>
    </source>
</reference>
<dbReference type="Gene3D" id="3.40.720.10">
    <property type="entry name" value="Alkaline Phosphatase, subunit A"/>
    <property type="match status" value="1"/>
</dbReference>
<sequence>MAKLFLMLLVAAALLAEGAVTVDFDAATGPAVNVGDTTVRIDIATDGSASLNSISSIGISNAAAVVSGSVSSAPSIPYTVTLFIANNNGRQTSIGLMGVANNHIDPGETMQFSFNLDPAPAGSSLSVTEVALDPDLDTADGSITDSGTGSVGVRFSGTGREAFETSTLDVAGGIQLNGGTVSKYQFAALSFDVTSGTPSDPLPTIGSFSASPVYIPTGGTSTISWEVSDADWVSILPELGRVPGSGSSNVMPMVATEYQLIATNSGGSVTGQVGVVVGERPMNVLFIAIDDMKTITAYHESQPGHLLHRIYPDPVLRSKVVARMTPNMDRLAGEGVAFLNSQCAVPACNPSRASLMTGIRPHVHGMAGNEGGIYFRDWSYGGEQPMADAITLPELLKNNGWYTAETGKIFHSGSDRADSDYPRSWSTWSNVGGGAGAKVPSFFGAVPDSRFEWGQEGGSDAVYSQLNDYAKADFMARVMEQGTMVNGSDVFLVSTNQPFFLACGIFRPHTPYYATKDLIDLFPTNEMTVTRAMYNEFAADGDDLPGQGLNWSGLDGSDEFVKILDHGIALAGADGDLAIWKDMLQHYFASCALADRAVGRLLDGLENSPFADNTMVILWSDHGYHLGEKLKQSKFSLWDDAANQLLLIKDPRNPQSHGLRCFRAVNLVDLYPTVAAMAGLPLPDARITGHDLTPLLENPRSTWNIPTHTTYGSVAHNMVRMERFKLIRYNDDNHQTELYDLDNDPEEFINLADSNAFGSVKAEMIALLNIALAEGTYPNEREGDLTNFRFGSSGHGQDAGTMANAADPDRDGLANIHEFSLGTDPLTPDTGLAGLLPALGTSGNALYYEFRYRDSRNSIFYQVEARTNLLGGTSAVIWDSRTPGAVDAATHIDHGDGTRTLRVPADTTEPARFLRQALGEAP</sequence>